<feature type="region of interest" description="Disordered" evidence="1">
    <location>
        <begin position="1"/>
        <end position="23"/>
    </location>
</feature>
<protein>
    <submittedName>
        <fullName evidence="2">Uncharacterized protein</fullName>
    </submittedName>
</protein>
<comment type="caution">
    <text evidence="2">The sequence shown here is derived from an EMBL/GenBank/DDBJ whole genome shotgun (WGS) entry which is preliminary data.</text>
</comment>
<dbReference type="OrthoDB" id="1873983at2759"/>
<dbReference type="PANTHER" id="PTHR36316:SF1">
    <property type="entry name" value="OS06G0213900 PROTEIN"/>
    <property type="match status" value="1"/>
</dbReference>
<organism evidence="2 3">
    <name type="scientific">Zostera marina</name>
    <name type="common">Eelgrass</name>
    <dbReference type="NCBI Taxonomy" id="29655"/>
    <lineage>
        <taxon>Eukaryota</taxon>
        <taxon>Viridiplantae</taxon>
        <taxon>Streptophyta</taxon>
        <taxon>Embryophyta</taxon>
        <taxon>Tracheophyta</taxon>
        <taxon>Spermatophyta</taxon>
        <taxon>Magnoliopsida</taxon>
        <taxon>Liliopsida</taxon>
        <taxon>Zosteraceae</taxon>
        <taxon>Zostera</taxon>
    </lineage>
</organism>
<dbReference type="EMBL" id="LFYR01000729">
    <property type="protein sequence ID" value="KMZ70249.1"/>
    <property type="molecule type" value="Genomic_DNA"/>
</dbReference>
<evidence type="ECO:0000313" key="2">
    <source>
        <dbReference type="EMBL" id="KMZ70249.1"/>
    </source>
</evidence>
<accession>A0A0K9PMS1</accession>
<sequence>MAANSPKPTHPFQNGGFERKKPPGLIENAIKNKTSYIQLFFMTGVMLLSMRSLGQKYRISDLEEDISFIRKEEESLSLRMESIKKGLLHEASLDPTGLFISKLRSLFGDGGDSRN</sequence>
<gene>
    <name evidence="2" type="ORF">ZOSMA_1G02260</name>
</gene>
<dbReference type="AlphaFoldDB" id="A0A0K9PMS1"/>
<dbReference type="PANTHER" id="PTHR36316">
    <property type="entry name" value="OS06G0213900 PROTEIN"/>
    <property type="match status" value="1"/>
</dbReference>
<proteinExistence type="predicted"/>
<evidence type="ECO:0000256" key="1">
    <source>
        <dbReference type="SAM" id="MobiDB-lite"/>
    </source>
</evidence>
<dbReference type="Proteomes" id="UP000036987">
    <property type="component" value="Unassembled WGS sequence"/>
</dbReference>
<evidence type="ECO:0000313" key="3">
    <source>
        <dbReference type="Proteomes" id="UP000036987"/>
    </source>
</evidence>
<reference evidence="3" key="1">
    <citation type="journal article" date="2016" name="Nature">
        <title>The genome of the seagrass Zostera marina reveals angiosperm adaptation to the sea.</title>
        <authorList>
            <person name="Olsen J.L."/>
            <person name="Rouze P."/>
            <person name="Verhelst B."/>
            <person name="Lin Y.-C."/>
            <person name="Bayer T."/>
            <person name="Collen J."/>
            <person name="Dattolo E."/>
            <person name="De Paoli E."/>
            <person name="Dittami S."/>
            <person name="Maumus F."/>
            <person name="Michel G."/>
            <person name="Kersting A."/>
            <person name="Lauritano C."/>
            <person name="Lohaus R."/>
            <person name="Toepel M."/>
            <person name="Tonon T."/>
            <person name="Vanneste K."/>
            <person name="Amirebrahimi M."/>
            <person name="Brakel J."/>
            <person name="Bostroem C."/>
            <person name="Chovatia M."/>
            <person name="Grimwood J."/>
            <person name="Jenkins J.W."/>
            <person name="Jueterbock A."/>
            <person name="Mraz A."/>
            <person name="Stam W.T."/>
            <person name="Tice H."/>
            <person name="Bornberg-Bauer E."/>
            <person name="Green P.J."/>
            <person name="Pearson G.A."/>
            <person name="Procaccini G."/>
            <person name="Duarte C.M."/>
            <person name="Schmutz J."/>
            <person name="Reusch T.B.H."/>
            <person name="Van de Peer Y."/>
        </authorList>
    </citation>
    <scope>NUCLEOTIDE SEQUENCE [LARGE SCALE GENOMIC DNA]</scope>
    <source>
        <strain evidence="3">cv. Finnish</strain>
    </source>
</reference>
<name>A0A0K9PMS1_ZOSMR</name>
<dbReference type="OMA" id="GQKYRLH"/>
<keyword evidence="3" id="KW-1185">Reference proteome</keyword>